<organism evidence="1 2">
    <name type="scientific">Porites evermanni</name>
    <dbReference type="NCBI Taxonomy" id="104178"/>
    <lineage>
        <taxon>Eukaryota</taxon>
        <taxon>Metazoa</taxon>
        <taxon>Cnidaria</taxon>
        <taxon>Anthozoa</taxon>
        <taxon>Hexacorallia</taxon>
        <taxon>Scleractinia</taxon>
        <taxon>Fungiina</taxon>
        <taxon>Poritidae</taxon>
        <taxon>Porites</taxon>
    </lineage>
</organism>
<dbReference type="EMBL" id="CALNXI010000067">
    <property type="protein sequence ID" value="CAH3017645.1"/>
    <property type="molecule type" value="Genomic_DNA"/>
</dbReference>
<comment type="caution">
    <text evidence="1">The sequence shown here is derived from an EMBL/GenBank/DDBJ whole genome shotgun (WGS) entry which is preliminary data.</text>
</comment>
<dbReference type="Pfam" id="PF00090">
    <property type="entry name" value="TSP_1"/>
    <property type="match status" value="1"/>
</dbReference>
<reference evidence="1 2" key="1">
    <citation type="submission" date="2022-05" db="EMBL/GenBank/DDBJ databases">
        <authorList>
            <consortium name="Genoscope - CEA"/>
            <person name="William W."/>
        </authorList>
    </citation>
    <scope>NUCLEOTIDE SEQUENCE [LARGE SCALE GENOMIC DNA]</scope>
</reference>
<name>A0ABN8LKQ7_9CNID</name>
<keyword evidence="2" id="KW-1185">Reference proteome</keyword>
<evidence type="ECO:0008006" key="3">
    <source>
        <dbReference type="Google" id="ProtNLM"/>
    </source>
</evidence>
<evidence type="ECO:0000313" key="2">
    <source>
        <dbReference type="Proteomes" id="UP001159427"/>
    </source>
</evidence>
<dbReference type="SMART" id="SM00209">
    <property type="entry name" value="TSP1"/>
    <property type="match status" value="1"/>
</dbReference>
<evidence type="ECO:0000313" key="1">
    <source>
        <dbReference type="EMBL" id="CAH3017645.1"/>
    </source>
</evidence>
<dbReference type="SUPFAM" id="SSF82895">
    <property type="entry name" value="TSP-1 type 1 repeat"/>
    <property type="match status" value="1"/>
</dbReference>
<dbReference type="InterPro" id="IPR036383">
    <property type="entry name" value="TSP1_rpt_sf"/>
</dbReference>
<sequence length="130" mass="13974">MKCAEVSLEKKLDMFALQNGGQCFGDKNAETSFRKYGPSTGCCGDGEGGQWSNEVYSFLGNNSEPLVNASYNPWSSWSPCSHTCSNGNNTAMQTRNRTCFTSQVTYITPGCGTTTIEARPCGVQICPGKA</sequence>
<dbReference type="PROSITE" id="PS50092">
    <property type="entry name" value="TSP1"/>
    <property type="match status" value="1"/>
</dbReference>
<proteinExistence type="predicted"/>
<gene>
    <name evidence="1" type="ORF">PEVE_00038831</name>
</gene>
<dbReference type="Proteomes" id="UP001159427">
    <property type="component" value="Unassembled WGS sequence"/>
</dbReference>
<accession>A0ABN8LKQ7</accession>
<protein>
    <recommendedName>
        <fullName evidence="3">ADAMTS cysteine-rich domain-containing protein</fullName>
    </recommendedName>
</protein>
<dbReference type="Gene3D" id="2.20.100.10">
    <property type="entry name" value="Thrombospondin type-1 (TSP1) repeat"/>
    <property type="match status" value="1"/>
</dbReference>
<dbReference type="InterPro" id="IPR000884">
    <property type="entry name" value="TSP1_rpt"/>
</dbReference>